<dbReference type="Gene3D" id="2.30.42.10">
    <property type="match status" value="1"/>
</dbReference>
<gene>
    <name evidence="2" type="ORF">MBJ925_LOCUS18117</name>
</gene>
<protein>
    <recommendedName>
        <fullName evidence="1">PDZ domain-containing protein</fullName>
    </recommendedName>
</protein>
<sequence length="525" mass="60879">MSYFIANCCLKLNAFVCGSNESSSSSLGKKKRKLKTHQHGIVNNASTNNKVINRTEPTPIRSHHQHYANVTYLNHTTQQQNSINKSSPCKTNDSKQTNKYSYECSLNSFISHRLSQRSSSILSNGILIKNITLRRNYPNERLGLTLCYGITSKSTTNIYIQQVDKESIAGRQGELRSGDQIIKINNHRVTSRDEAINLVNGACHILLQIIRFEFPNQNFPIIQSTPLTEDDSGVTLACNTDFETTNDWIHQKKSFIQKSSNECNNLLKSCISLSASPLNYCSNCRRIQSYSRQFQYRRCLSLNDLRSCSLITEKIDQTKLFIRSQSLIGITTDNEQVILKPLPFHHQQESSLKYQDDSDSGLVCGRSQSKDSHRFRHNRNPLTLKYFRRRYREQYLKEQYQTTDDEPMSELKQGRYWTRQQRKEHLAKAKQYRQRAKFFQQSSITPCSDSATEDFNLLNRIFLRENLQELKQRPHLAYKYGQESSIEKDRLKRMVQQHYFNRIRSQSTTTVSISSTIDQSSLVIL</sequence>
<dbReference type="Pfam" id="PF00595">
    <property type="entry name" value="PDZ"/>
    <property type="match status" value="1"/>
</dbReference>
<dbReference type="Proteomes" id="UP000663824">
    <property type="component" value="Unassembled WGS sequence"/>
</dbReference>
<comment type="caution">
    <text evidence="2">The sequence shown here is derived from an EMBL/GenBank/DDBJ whole genome shotgun (WGS) entry which is preliminary data.</text>
</comment>
<feature type="domain" description="PDZ" evidence="1">
    <location>
        <begin position="130"/>
        <end position="202"/>
    </location>
</feature>
<proteinExistence type="predicted"/>
<dbReference type="AlphaFoldDB" id="A0A816S9F4"/>
<dbReference type="SMART" id="SM00228">
    <property type="entry name" value="PDZ"/>
    <property type="match status" value="1"/>
</dbReference>
<dbReference type="PROSITE" id="PS50106">
    <property type="entry name" value="PDZ"/>
    <property type="match status" value="1"/>
</dbReference>
<reference evidence="2" key="1">
    <citation type="submission" date="2021-02" db="EMBL/GenBank/DDBJ databases">
        <authorList>
            <person name="Nowell W R."/>
        </authorList>
    </citation>
    <scope>NUCLEOTIDE SEQUENCE</scope>
</reference>
<accession>A0A816S9F4</accession>
<dbReference type="EMBL" id="CAJNRE010009048">
    <property type="protein sequence ID" value="CAF2078854.1"/>
    <property type="molecule type" value="Genomic_DNA"/>
</dbReference>
<organism evidence="2 3">
    <name type="scientific">Rotaria magnacalcarata</name>
    <dbReference type="NCBI Taxonomy" id="392030"/>
    <lineage>
        <taxon>Eukaryota</taxon>
        <taxon>Metazoa</taxon>
        <taxon>Spiralia</taxon>
        <taxon>Gnathifera</taxon>
        <taxon>Rotifera</taxon>
        <taxon>Eurotatoria</taxon>
        <taxon>Bdelloidea</taxon>
        <taxon>Philodinida</taxon>
        <taxon>Philodinidae</taxon>
        <taxon>Rotaria</taxon>
    </lineage>
</organism>
<dbReference type="InterPro" id="IPR001478">
    <property type="entry name" value="PDZ"/>
</dbReference>
<dbReference type="InterPro" id="IPR051971">
    <property type="entry name" value="E3_ubiquitin-PDZ_ligase"/>
</dbReference>
<evidence type="ECO:0000259" key="1">
    <source>
        <dbReference type="PROSITE" id="PS50106"/>
    </source>
</evidence>
<evidence type="ECO:0000313" key="3">
    <source>
        <dbReference type="Proteomes" id="UP000663824"/>
    </source>
</evidence>
<dbReference type="InterPro" id="IPR036034">
    <property type="entry name" value="PDZ_sf"/>
</dbReference>
<name>A0A816S9F4_9BILA</name>
<dbReference type="PANTHER" id="PTHR15545">
    <property type="entry name" value="PDZ DOMAIN CONTAINING RING FINGER PROTEIN 3, 4"/>
    <property type="match status" value="1"/>
</dbReference>
<dbReference type="SUPFAM" id="SSF50156">
    <property type="entry name" value="PDZ domain-like"/>
    <property type="match status" value="1"/>
</dbReference>
<dbReference type="PANTHER" id="PTHR15545:SF8">
    <property type="entry name" value="SLO-INTERACTING PROTEIN 1"/>
    <property type="match status" value="1"/>
</dbReference>
<evidence type="ECO:0000313" key="2">
    <source>
        <dbReference type="EMBL" id="CAF2078854.1"/>
    </source>
</evidence>